<dbReference type="EC" id="3.1.1.4" evidence="2 14"/>
<dbReference type="PROSITE" id="PS00118">
    <property type="entry name" value="PA2_HIS"/>
    <property type="match status" value="1"/>
</dbReference>
<dbReference type="GO" id="GO:0004623">
    <property type="term" value="F:phospholipase A2 activity"/>
    <property type="evidence" value="ECO:0007669"/>
    <property type="project" value="UniProtKB-EC"/>
</dbReference>
<dbReference type="GO" id="GO:0050482">
    <property type="term" value="P:arachidonate secretion"/>
    <property type="evidence" value="ECO:0007669"/>
    <property type="project" value="InterPro"/>
</dbReference>
<keyword evidence="3 14" id="KW-0964">Secreted</keyword>
<evidence type="ECO:0000256" key="2">
    <source>
        <dbReference type="ARBA" id="ARBA00013278"/>
    </source>
</evidence>
<feature type="disulfide bond" evidence="12">
    <location>
        <begin position="89"/>
        <end position="148"/>
    </location>
</feature>
<evidence type="ECO:0000256" key="8">
    <source>
        <dbReference type="ARBA" id="ARBA00023098"/>
    </source>
</evidence>
<evidence type="ECO:0000313" key="16">
    <source>
        <dbReference type="EMBL" id="CAB3264918.1"/>
    </source>
</evidence>
<accession>A0A6F9DPJ6</accession>
<evidence type="ECO:0000256" key="7">
    <source>
        <dbReference type="ARBA" id="ARBA00022963"/>
    </source>
</evidence>
<comment type="subcellular location">
    <subcellularLocation>
        <location evidence="1 14">Secreted</location>
    </subcellularLocation>
</comment>
<keyword evidence="6 11" id="KW-0106">Calcium</keyword>
<gene>
    <name evidence="16" type="primary">Pla2g2a</name>
</gene>
<dbReference type="PANTHER" id="PTHR11716">
    <property type="entry name" value="PHOSPHOLIPASE A2 FAMILY MEMBER"/>
    <property type="match status" value="1"/>
</dbReference>
<feature type="disulfide bond" evidence="12">
    <location>
        <begin position="126"/>
        <end position="139"/>
    </location>
</feature>
<evidence type="ECO:0000256" key="10">
    <source>
        <dbReference type="PIRSR" id="PIRSR601211-1"/>
    </source>
</evidence>
<evidence type="ECO:0000256" key="11">
    <source>
        <dbReference type="PIRSR" id="PIRSR601211-2"/>
    </source>
</evidence>
<reference evidence="16" key="1">
    <citation type="submission" date="2020-04" db="EMBL/GenBank/DDBJ databases">
        <authorList>
            <person name="Neveu A P."/>
        </authorList>
    </citation>
    <scope>NUCLEOTIDE SEQUENCE</scope>
    <source>
        <tissue evidence="16">Whole embryo</tissue>
    </source>
</reference>
<sequence>MDWQKCVAIVLVFCAVLHTSQTCLDFMNPKDRLPQEGDPDDMVYHGQIVELLGAEAQLNVSELVHKFFMYGCYCGQGGLGKPRDNLDRCCQVHDECYDQIEGGFNFGVYMMSYSYKFLMDKHEGYCLAVKNNQKEQDKCICDLRLGDCLFHHKKEYNAKYRLMPKDKSCNNPP</sequence>
<comment type="cofactor">
    <cofactor evidence="11">
        <name>Ca(2+)</name>
        <dbReference type="ChEBI" id="CHEBI:29108"/>
    </cofactor>
    <text evidence="11">Binds 1 Ca(2+) ion per subunit.</text>
</comment>
<feature type="disulfide bond" evidence="12">
    <location>
        <begin position="96"/>
        <end position="141"/>
    </location>
</feature>
<dbReference type="InterPro" id="IPR036444">
    <property type="entry name" value="PLipase_A2_dom_sf"/>
</dbReference>
<organism evidence="16">
    <name type="scientific">Phallusia mammillata</name>
    <dbReference type="NCBI Taxonomy" id="59560"/>
    <lineage>
        <taxon>Eukaryota</taxon>
        <taxon>Metazoa</taxon>
        <taxon>Chordata</taxon>
        <taxon>Tunicata</taxon>
        <taxon>Ascidiacea</taxon>
        <taxon>Phlebobranchia</taxon>
        <taxon>Ascidiidae</taxon>
        <taxon>Phallusia</taxon>
    </lineage>
</organism>
<keyword evidence="8 14" id="KW-0443">Lipid metabolism</keyword>
<feature type="active site" evidence="10">
    <location>
        <position position="93"/>
    </location>
</feature>
<feature type="signal peptide" evidence="14">
    <location>
        <begin position="1"/>
        <end position="22"/>
    </location>
</feature>
<evidence type="ECO:0000259" key="15">
    <source>
        <dbReference type="SMART" id="SM00085"/>
    </source>
</evidence>
<keyword evidence="9 12" id="KW-1015">Disulfide bond</keyword>
<feature type="binding site" evidence="11">
    <location>
        <position position="73"/>
    </location>
    <ligand>
        <name>Ca(2+)</name>
        <dbReference type="ChEBI" id="CHEBI:29108"/>
    </ligand>
</feature>
<evidence type="ECO:0000256" key="6">
    <source>
        <dbReference type="ARBA" id="ARBA00022837"/>
    </source>
</evidence>
<feature type="binding site" evidence="11">
    <location>
        <position position="77"/>
    </location>
    <ligand>
        <name>Ca(2+)</name>
        <dbReference type="ChEBI" id="CHEBI:29108"/>
    </ligand>
</feature>
<evidence type="ECO:0000256" key="12">
    <source>
        <dbReference type="PIRSR" id="PIRSR601211-3"/>
    </source>
</evidence>
<keyword evidence="4 11" id="KW-0479">Metal-binding</keyword>
<evidence type="ECO:0000256" key="14">
    <source>
        <dbReference type="RuleBase" id="RU361236"/>
    </source>
</evidence>
<dbReference type="EMBL" id="LR789056">
    <property type="protein sequence ID" value="CAB3264918.1"/>
    <property type="molecule type" value="mRNA"/>
</dbReference>
<dbReference type="GO" id="GO:0005576">
    <property type="term" value="C:extracellular region"/>
    <property type="evidence" value="ECO:0007669"/>
    <property type="project" value="UniProtKB-SubCell"/>
</dbReference>
<proteinExistence type="evidence at transcript level"/>
<evidence type="ECO:0000256" key="3">
    <source>
        <dbReference type="ARBA" id="ARBA00022525"/>
    </source>
</evidence>
<feature type="binding site" evidence="11">
    <location>
        <position position="94"/>
    </location>
    <ligand>
        <name>Ca(2+)</name>
        <dbReference type="ChEBI" id="CHEBI:29108"/>
    </ligand>
</feature>
<evidence type="ECO:0000256" key="4">
    <source>
        <dbReference type="ARBA" id="ARBA00022723"/>
    </source>
</evidence>
<dbReference type="InterPro" id="IPR016090">
    <property type="entry name" value="PLA2-like_dom"/>
</dbReference>
<feature type="binding site" evidence="11">
    <location>
        <position position="75"/>
    </location>
    <ligand>
        <name>Ca(2+)</name>
        <dbReference type="ChEBI" id="CHEBI:29108"/>
    </ligand>
</feature>
<feature type="disulfide bond" evidence="12">
    <location>
        <begin position="74"/>
        <end position="90"/>
    </location>
</feature>
<dbReference type="InterPro" id="IPR001211">
    <property type="entry name" value="PLA2"/>
</dbReference>
<dbReference type="SMART" id="SM00085">
    <property type="entry name" value="PA2c"/>
    <property type="match status" value="1"/>
</dbReference>
<dbReference type="Gene3D" id="1.20.90.10">
    <property type="entry name" value="Phospholipase A2 domain"/>
    <property type="match status" value="1"/>
</dbReference>
<comment type="catalytic activity">
    <reaction evidence="14">
        <text>a 1,2-diacyl-sn-glycero-3-phosphocholine + H2O = a 1-acyl-sn-glycero-3-phosphocholine + a fatty acid + H(+)</text>
        <dbReference type="Rhea" id="RHEA:15801"/>
        <dbReference type="ChEBI" id="CHEBI:15377"/>
        <dbReference type="ChEBI" id="CHEBI:15378"/>
        <dbReference type="ChEBI" id="CHEBI:28868"/>
        <dbReference type="ChEBI" id="CHEBI:57643"/>
        <dbReference type="ChEBI" id="CHEBI:58168"/>
        <dbReference type="EC" id="3.1.1.4"/>
    </reaction>
</comment>
<dbReference type="InterPro" id="IPR033113">
    <property type="entry name" value="PLA2_histidine"/>
</dbReference>
<evidence type="ECO:0000256" key="9">
    <source>
        <dbReference type="ARBA" id="ARBA00023157"/>
    </source>
</evidence>
<feature type="chain" id="PRO_5026376012" description="Phospholipase A2" evidence="14">
    <location>
        <begin position="23"/>
        <end position="173"/>
    </location>
</feature>
<feature type="active site" evidence="10">
    <location>
        <position position="142"/>
    </location>
</feature>
<evidence type="ECO:0000256" key="13">
    <source>
        <dbReference type="RuleBase" id="RU003654"/>
    </source>
</evidence>
<dbReference type="SUPFAM" id="SSF48619">
    <property type="entry name" value="Phospholipase A2, PLA2"/>
    <property type="match status" value="1"/>
</dbReference>
<dbReference type="PRINTS" id="PR00389">
    <property type="entry name" value="PHPHLIPASEA2"/>
</dbReference>
<dbReference type="GO" id="GO:0016042">
    <property type="term" value="P:lipid catabolic process"/>
    <property type="evidence" value="ECO:0007669"/>
    <property type="project" value="UniProtKB-KW"/>
</dbReference>
<comment type="similarity">
    <text evidence="13">Belongs to the phospholipase A2 family.</text>
</comment>
<feature type="disulfide bond" evidence="12">
    <location>
        <begin position="72"/>
        <end position="169"/>
    </location>
</feature>
<name>A0A6F9DPJ6_9ASCI</name>
<evidence type="ECO:0000256" key="5">
    <source>
        <dbReference type="ARBA" id="ARBA00022801"/>
    </source>
</evidence>
<dbReference type="PANTHER" id="PTHR11716:SF47">
    <property type="entry name" value="PHOSPHOLIPASE A2-ALPHA"/>
    <property type="match status" value="1"/>
</dbReference>
<dbReference type="Pfam" id="PF00068">
    <property type="entry name" value="Phospholip_A2_1"/>
    <property type="match status" value="1"/>
</dbReference>
<keyword evidence="5 14" id="KW-0378">Hydrolase</keyword>
<keyword evidence="14" id="KW-0732">Signal</keyword>
<keyword evidence="7" id="KW-0442">Lipid degradation</keyword>
<dbReference type="GO" id="GO:0006644">
    <property type="term" value="P:phospholipid metabolic process"/>
    <property type="evidence" value="ECO:0007669"/>
    <property type="project" value="InterPro"/>
</dbReference>
<dbReference type="AlphaFoldDB" id="A0A6F9DPJ6"/>
<feature type="domain" description="Phospholipase A2-like central" evidence="15">
    <location>
        <begin position="47"/>
        <end position="169"/>
    </location>
</feature>
<protein>
    <recommendedName>
        <fullName evidence="2 14">Phospholipase A2</fullName>
        <ecNumber evidence="2 14">3.1.1.4</ecNumber>
    </recommendedName>
</protein>
<dbReference type="GO" id="GO:0005509">
    <property type="term" value="F:calcium ion binding"/>
    <property type="evidence" value="ECO:0007669"/>
    <property type="project" value="InterPro"/>
</dbReference>
<evidence type="ECO:0000256" key="1">
    <source>
        <dbReference type="ARBA" id="ARBA00004613"/>
    </source>
</evidence>